<evidence type="ECO:0000256" key="9">
    <source>
        <dbReference type="HAMAP-Rule" id="MF_01038"/>
    </source>
</evidence>
<dbReference type="EMBL" id="MGER01000064">
    <property type="protein sequence ID" value="OGL87697.1"/>
    <property type="molecule type" value="Genomic_DNA"/>
</dbReference>
<dbReference type="GO" id="GO:0030145">
    <property type="term" value="F:manganese ion binding"/>
    <property type="evidence" value="ECO:0007669"/>
    <property type="project" value="UniProtKB-UniRule"/>
</dbReference>
<evidence type="ECO:0000256" key="12">
    <source>
        <dbReference type="PIRSR" id="PIRSR001492-2"/>
    </source>
</evidence>
<feature type="binding site" evidence="9 13">
    <location>
        <position position="445"/>
    </location>
    <ligand>
        <name>Mn(2+)</name>
        <dbReference type="ChEBI" id="CHEBI:29035"/>
        <label>2</label>
    </ligand>
</feature>
<feature type="binding site" evidence="9 13">
    <location>
        <position position="407"/>
    </location>
    <ligand>
        <name>Mn(2+)</name>
        <dbReference type="ChEBI" id="CHEBI:29035"/>
        <label>1</label>
    </ligand>
</feature>
<dbReference type="PIRSF" id="PIRSF001492">
    <property type="entry name" value="IPGAM"/>
    <property type="match status" value="1"/>
</dbReference>
<evidence type="ECO:0000256" key="11">
    <source>
        <dbReference type="PIRSR" id="PIRSR001492-1"/>
    </source>
</evidence>
<evidence type="ECO:0000259" key="15">
    <source>
        <dbReference type="Pfam" id="PF06415"/>
    </source>
</evidence>
<sequence>MSRPRPVVLIILDGWGVAPPSRGNAIALAKHANLDRYVRTYRSVTLQAAGDAVGALWGEMGNSEIGHMNIGSGRIVYQEIQRINNAIRDGSFFSNPAFGKVIGGVKEKKGTLHIAGLVSTGHVHASIEHFTAVVECARRRGVDRIACHVFLDGRDAPYASGRGSVEALARSLREGGSGEIASVSGRWWAMDRDNHWDRTQEAYRAIVGGESAHTATDPVEAIKQSYELHVYDEEFPPTVILKEGKSVAPIKEGDGVVITNFRADRARQITQALSLPAFTKFERPTHPSSLLVATMTQYDAHLPVLVAFLPQEITHCLAEVISQKGLTQLHIAETEKYAHVTYFLNGGKEDPYPGEQNILIPSPAVPSYDMQPGMSAAEIKDKVIAAITERVYDVIMLNFANADMVAHTGNLNATIEAVEILDLMLGELVDVIVKDGGVAVITADHGNAEGLLKPQTGEIDKEHSAEPVPCIIAGKGHEHGGLKNLNDLATLKPSGVLADVAPTILSLLELPQPVEMIGRAII</sequence>
<feature type="binding site" evidence="9 12">
    <location>
        <begin position="262"/>
        <end position="265"/>
    </location>
    <ligand>
        <name>substrate</name>
    </ligand>
</feature>
<dbReference type="UniPathway" id="UPA00109">
    <property type="reaction ID" value="UER00186"/>
</dbReference>
<feature type="domain" description="BPG-independent PGAM N-terminal" evidence="15">
    <location>
        <begin position="83"/>
        <end position="299"/>
    </location>
</feature>
<evidence type="ECO:0000256" key="6">
    <source>
        <dbReference type="ARBA" id="ARBA00023152"/>
    </source>
</evidence>
<proteinExistence type="inferred from homology"/>
<comment type="catalytic activity">
    <reaction evidence="1 9">
        <text>(2R)-2-phosphoglycerate = (2R)-3-phosphoglycerate</text>
        <dbReference type="Rhea" id="RHEA:15901"/>
        <dbReference type="ChEBI" id="CHEBI:58272"/>
        <dbReference type="ChEBI" id="CHEBI:58289"/>
        <dbReference type="EC" id="5.4.2.12"/>
    </reaction>
</comment>
<evidence type="ECO:0000256" key="2">
    <source>
        <dbReference type="ARBA" id="ARBA00002315"/>
    </source>
</evidence>
<dbReference type="Pfam" id="PF06415">
    <property type="entry name" value="iPGM_N"/>
    <property type="match status" value="1"/>
</dbReference>
<accession>A0A1F7VCG3</accession>
<feature type="binding site" evidence="9 12">
    <location>
        <position position="336"/>
    </location>
    <ligand>
        <name>substrate</name>
    </ligand>
</feature>
<evidence type="ECO:0000256" key="3">
    <source>
        <dbReference type="ARBA" id="ARBA00004798"/>
    </source>
</evidence>
<dbReference type="InterPro" id="IPR005995">
    <property type="entry name" value="Pgm_bpd_ind"/>
</dbReference>
<protein>
    <recommendedName>
        <fullName evidence="9 10">2,3-bisphosphoglycerate-independent phosphoglycerate mutase</fullName>
        <shortName evidence="9">BPG-independent PGAM</shortName>
        <shortName evidence="9">Phosphoglyceromutase</shortName>
        <shortName evidence="9">iPGM</shortName>
        <ecNumber evidence="9 10">5.4.2.12</ecNumber>
    </recommendedName>
</protein>
<keyword evidence="7 9" id="KW-0464">Manganese</keyword>
<dbReference type="SUPFAM" id="SSF64158">
    <property type="entry name" value="2,3-Bisphosphoglycerate-independent phosphoglycerate mutase, substrate-binding domain"/>
    <property type="match status" value="1"/>
</dbReference>
<evidence type="ECO:0000256" key="13">
    <source>
        <dbReference type="PIRSR" id="PIRSR001492-3"/>
    </source>
</evidence>
<feature type="active site" description="Phosphoserine intermediate" evidence="9 11">
    <location>
        <position position="63"/>
    </location>
</feature>
<dbReference type="Gene3D" id="3.40.1450.10">
    <property type="entry name" value="BPG-independent phosphoglycerate mutase, domain B"/>
    <property type="match status" value="1"/>
</dbReference>
<dbReference type="Gene3D" id="3.40.720.10">
    <property type="entry name" value="Alkaline Phosphatase, subunit A"/>
    <property type="match status" value="1"/>
</dbReference>
<evidence type="ECO:0000256" key="7">
    <source>
        <dbReference type="ARBA" id="ARBA00023211"/>
    </source>
</evidence>
<feature type="binding site" evidence="9 13">
    <location>
        <position position="463"/>
    </location>
    <ligand>
        <name>Mn(2+)</name>
        <dbReference type="ChEBI" id="CHEBI:29035"/>
        <label>1</label>
    </ligand>
</feature>
<dbReference type="GO" id="GO:0005829">
    <property type="term" value="C:cytosol"/>
    <property type="evidence" value="ECO:0007669"/>
    <property type="project" value="TreeGrafter"/>
</dbReference>
<dbReference type="GO" id="GO:0006096">
    <property type="term" value="P:glycolytic process"/>
    <property type="evidence" value="ECO:0007669"/>
    <property type="project" value="UniProtKB-UniRule"/>
</dbReference>
<keyword evidence="5 9" id="KW-0479">Metal-binding</keyword>
<feature type="binding site" evidence="9 12">
    <location>
        <begin position="154"/>
        <end position="155"/>
    </location>
    <ligand>
        <name>substrate</name>
    </ligand>
</feature>
<dbReference type="FunFam" id="3.40.1450.10:FF:000002">
    <property type="entry name" value="2,3-bisphosphoglycerate-independent phosphoglycerate mutase"/>
    <property type="match status" value="1"/>
</dbReference>
<feature type="domain" description="Metalloenzyme" evidence="14">
    <location>
        <begin position="6"/>
        <end position="511"/>
    </location>
</feature>
<evidence type="ECO:0000256" key="4">
    <source>
        <dbReference type="ARBA" id="ARBA00008819"/>
    </source>
</evidence>
<comment type="cofactor">
    <cofactor evidence="9">
        <name>Mn(2+)</name>
        <dbReference type="ChEBI" id="CHEBI:29035"/>
    </cofactor>
    <text evidence="9">Binds 2 manganese ions per subunit.</text>
</comment>
<dbReference type="SUPFAM" id="SSF53649">
    <property type="entry name" value="Alkaline phosphatase-like"/>
    <property type="match status" value="1"/>
</dbReference>
<dbReference type="NCBIfam" id="TIGR01307">
    <property type="entry name" value="pgm_bpd_ind"/>
    <property type="match status" value="1"/>
</dbReference>
<name>A0A1F7VCG3_9BACT</name>
<gene>
    <name evidence="9" type="primary">gpmI</name>
    <name evidence="16" type="ORF">A3I42_04680</name>
</gene>
<feature type="binding site" evidence="9 12">
    <location>
        <position position="186"/>
    </location>
    <ligand>
        <name>substrate</name>
    </ligand>
</feature>
<evidence type="ECO:0000256" key="10">
    <source>
        <dbReference type="NCBIfam" id="TIGR01307"/>
    </source>
</evidence>
<keyword evidence="8 9" id="KW-0413">Isomerase</keyword>
<feature type="binding site" evidence="9 13">
    <location>
        <position position="13"/>
    </location>
    <ligand>
        <name>Mn(2+)</name>
        <dbReference type="ChEBI" id="CHEBI:29035"/>
        <label>2</label>
    </ligand>
</feature>
<dbReference type="HAMAP" id="MF_01038">
    <property type="entry name" value="GpmI"/>
    <property type="match status" value="1"/>
</dbReference>
<dbReference type="GO" id="GO:0004619">
    <property type="term" value="F:phosphoglycerate mutase activity"/>
    <property type="evidence" value="ECO:0007669"/>
    <property type="project" value="UniProtKB-UniRule"/>
</dbReference>
<reference evidence="16 17" key="1">
    <citation type="journal article" date="2016" name="Nat. Commun.">
        <title>Thousands of microbial genomes shed light on interconnected biogeochemical processes in an aquifer system.</title>
        <authorList>
            <person name="Anantharaman K."/>
            <person name="Brown C.T."/>
            <person name="Hug L.A."/>
            <person name="Sharon I."/>
            <person name="Castelle C.J."/>
            <person name="Probst A.J."/>
            <person name="Thomas B.C."/>
            <person name="Singh A."/>
            <person name="Wilkins M.J."/>
            <person name="Karaoz U."/>
            <person name="Brodie E.L."/>
            <person name="Williams K.H."/>
            <person name="Hubbard S.S."/>
            <person name="Banfield J.F."/>
        </authorList>
    </citation>
    <scope>NUCLEOTIDE SEQUENCE [LARGE SCALE GENOMIC DNA]</scope>
</reference>
<dbReference type="InterPro" id="IPR006124">
    <property type="entry name" value="Metalloenzyme"/>
</dbReference>
<dbReference type="PANTHER" id="PTHR31637:SF0">
    <property type="entry name" value="2,3-BISPHOSPHOGLYCERATE-INDEPENDENT PHOSPHOGLYCERATE MUTASE"/>
    <property type="match status" value="1"/>
</dbReference>
<comment type="subunit">
    <text evidence="9">Monomer.</text>
</comment>
<dbReference type="AlphaFoldDB" id="A0A1F7VCG3"/>
<comment type="function">
    <text evidence="2 9">Catalyzes the interconversion of 2-phosphoglycerate and 3-phosphoglycerate.</text>
</comment>
<evidence type="ECO:0000256" key="8">
    <source>
        <dbReference type="ARBA" id="ARBA00023235"/>
    </source>
</evidence>
<keyword evidence="6 9" id="KW-0324">Glycolysis</keyword>
<comment type="caution">
    <text evidence="16">The sequence shown here is derived from an EMBL/GenBank/DDBJ whole genome shotgun (WGS) entry which is preliminary data.</text>
</comment>
<feature type="binding site" evidence="9 13">
    <location>
        <position position="444"/>
    </location>
    <ligand>
        <name>Mn(2+)</name>
        <dbReference type="ChEBI" id="CHEBI:29035"/>
        <label>2</label>
    </ligand>
</feature>
<feature type="binding site" evidence="9 13">
    <location>
        <position position="63"/>
    </location>
    <ligand>
        <name>Mn(2+)</name>
        <dbReference type="ChEBI" id="CHEBI:29035"/>
        <label>2</label>
    </ligand>
</feature>
<dbReference type="Pfam" id="PF01676">
    <property type="entry name" value="Metalloenzyme"/>
    <property type="match status" value="1"/>
</dbReference>
<dbReference type="InterPro" id="IPR011258">
    <property type="entry name" value="BPG-indep_PGM_N"/>
</dbReference>
<evidence type="ECO:0000313" key="17">
    <source>
        <dbReference type="Proteomes" id="UP000178264"/>
    </source>
</evidence>
<dbReference type="Proteomes" id="UP000178264">
    <property type="component" value="Unassembled WGS sequence"/>
</dbReference>
<evidence type="ECO:0000259" key="14">
    <source>
        <dbReference type="Pfam" id="PF01676"/>
    </source>
</evidence>
<dbReference type="EC" id="5.4.2.12" evidence="9 10"/>
<feature type="binding site" evidence="9 13">
    <location>
        <position position="403"/>
    </location>
    <ligand>
        <name>Mn(2+)</name>
        <dbReference type="ChEBI" id="CHEBI:29035"/>
        <label>1</label>
    </ligand>
</feature>
<evidence type="ECO:0000256" key="1">
    <source>
        <dbReference type="ARBA" id="ARBA00000370"/>
    </source>
</evidence>
<dbReference type="InterPro" id="IPR017850">
    <property type="entry name" value="Alkaline_phosphatase_core_sf"/>
</dbReference>
<comment type="pathway">
    <text evidence="3 9">Carbohydrate degradation; glycolysis; pyruvate from D-glyceraldehyde 3-phosphate: step 3/5.</text>
</comment>
<organism evidence="16 17">
    <name type="scientific">Candidatus Uhrbacteria bacterium RIFCSPLOWO2_02_FULL_49_11</name>
    <dbReference type="NCBI Taxonomy" id="1802409"/>
    <lineage>
        <taxon>Bacteria</taxon>
        <taxon>Candidatus Uhriibacteriota</taxon>
    </lineage>
</organism>
<dbReference type="InterPro" id="IPR036646">
    <property type="entry name" value="PGAM_B_sf"/>
</dbReference>
<dbReference type="CDD" id="cd16010">
    <property type="entry name" value="iPGM"/>
    <property type="match status" value="1"/>
</dbReference>
<feature type="binding site" evidence="9 12">
    <location>
        <position position="124"/>
    </location>
    <ligand>
        <name>substrate</name>
    </ligand>
</feature>
<comment type="similarity">
    <text evidence="4 9">Belongs to the BPG-independent phosphoglycerate mutase family.</text>
</comment>
<evidence type="ECO:0000313" key="16">
    <source>
        <dbReference type="EMBL" id="OGL87697.1"/>
    </source>
</evidence>
<feature type="binding site" evidence="9 12">
    <location>
        <position position="192"/>
    </location>
    <ligand>
        <name>substrate</name>
    </ligand>
</feature>
<dbReference type="GO" id="GO:0006007">
    <property type="term" value="P:glucose catabolic process"/>
    <property type="evidence" value="ECO:0007669"/>
    <property type="project" value="InterPro"/>
</dbReference>
<evidence type="ECO:0000256" key="5">
    <source>
        <dbReference type="ARBA" id="ARBA00022723"/>
    </source>
</evidence>
<dbReference type="PANTHER" id="PTHR31637">
    <property type="entry name" value="2,3-BISPHOSPHOGLYCERATE-INDEPENDENT PHOSPHOGLYCERATE MUTASE"/>
    <property type="match status" value="1"/>
</dbReference>